<dbReference type="EMBL" id="GGFL01007791">
    <property type="protein sequence ID" value="MBW71969.1"/>
    <property type="molecule type" value="Transcribed_RNA"/>
</dbReference>
<reference evidence="1" key="1">
    <citation type="submission" date="2018-01" db="EMBL/GenBank/DDBJ databases">
        <title>An insight into the sialome of Amazonian anophelines.</title>
        <authorList>
            <person name="Ribeiro J.M."/>
            <person name="Scarpassa V."/>
            <person name="Calvo E."/>
        </authorList>
    </citation>
    <scope>NUCLEOTIDE SEQUENCE</scope>
</reference>
<protein>
    <submittedName>
        <fullName evidence="1">Putative secreted protein</fullName>
    </submittedName>
</protein>
<evidence type="ECO:0000313" key="1">
    <source>
        <dbReference type="EMBL" id="MBW71969.1"/>
    </source>
</evidence>
<organism evidence="1">
    <name type="scientific">Anopheles darlingi</name>
    <name type="common">Mosquito</name>
    <dbReference type="NCBI Taxonomy" id="43151"/>
    <lineage>
        <taxon>Eukaryota</taxon>
        <taxon>Metazoa</taxon>
        <taxon>Ecdysozoa</taxon>
        <taxon>Arthropoda</taxon>
        <taxon>Hexapoda</taxon>
        <taxon>Insecta</taxon>
        <taxon>Pterygota</taxon>
        <taxon>Neoptera</taxon>
        <taxon>Endopterygota</taxon>
        <taxon>Diptera</taxon>
        <taxon>Nematocera</taxon>
        <taxon>Culicoidea</taxon>
        <taxon>Culicidae</taxon>
        <taxon>Anophelinae</taxon>
        <taxon>Anopheles</taxon>
    </lineage>
</organism>
<proteinExistence type="predicted"/>
<dbReference type="AlphaFoldDB" id="A0A2M4D350"/>
<sequence>MNLAAGFGPLAAVRAACAPSALAFRPRPASLLHRCGRLPFPPCNWTACPAVGRAPGAKFVQCDPWPPPSPPPGCSPLALSRTDHRQRCRLTTRPHWSHWPPRP</sequence>
<name>A0A2M4D350_ANODA</name>
<accession>A0A2M4D350</accession>